<organism evidence="2 3">
    <name type="scientific">Antarctobacter heliothermus</name>
    <dbReference type="NCBI Taxonomy" id="74033"/>
    <lineage>
        <taxon>Bacteria</taxon>
        <taxon>Pseudomonadati</taxon>
        <taxon>Pseudomonadota</taxon>
        <taxon>Alphaproteobacteria</taxon>
        <taxon>Rhodobacterales</taxon>
        <taxon>Roseobacteraceae</taxon>
        <taxon>Antarctobacter</taxon>
    </lineage>
</organism>
<dbReference type="Pfam" id="PF00578">
    <property type="entry name" value="AhpC-TSA"/>
    <property type="match status" value="1"/>
</dbReference>
<dbReference type="GO" id="GO:0016491">
    <property type="term" value="F:oxidoreductase activity"/>
    <property type="evidence" value="ECO:0007669"/>
    <property type="project" value="InterPro"/>
</dbReference>
<dbReference type="RefSeq" id="WP_089276378.1">
    <property type="nucleotide sequence ID" value="NZ_FZON01000004.1"/>
</dbReference>
<dbReference type="Gene3D" id="3.40.30.10">
    <property type="entry name" value="Glutaredoxin"/>
    <property type="match status" value="1"/>
</dbReference>
<gene>
    <name evidence="2" type="ORF">SAMN04488078_100411</name>
</gene>
<dbReference type="InterPro" id="IPR013766">
    <property type="entry name" value="Thioredoxin_domain"/>
</dbReference>
<sequence>MTSPKPRVGQKVDPMQFAVAGENRSISIGTPKDRWTMLFVYRGKHCPRCKRFLSKLSAALPDWTAHMDVAVVSADPEDKALADKAEFGWAFDLCYGLTEPQMRSLGLYVSEPLSEAETDAIFAEPGAFALRPDGTLMLVDISNGPAARPDLVELLDGMIFNIDKDRPVRGTA</sequence>
<evidence type="ECO:0000313" key="2">
    <source>
        <dbReference type="EMBL" id="SNS08934.1"/>
    </source>
</evidence>
<dbReference type="OrthoDB" id="9809746at2"/>
<dbReference type="Proteomes" id="UP000198440">
    <property type="component" value="Unassembled WGS sequence"/>
</dbReference>
<reference evidence="2 3" key="1">
    <citation type="submission" date="2017-06" db="EMBL/GenBank/DDBJ databases">
        <authorList>
            <person name="Kim H.J."/>
            <person name="Triplett B.A."/>
        </authorList>
    </citation>
    <scope>NUCLEOTIDE SEQUENCE [LARGE SCALE GENOMIC DNA]</scope>
    <source>
        <strain evidence="2 3">DSM 11445</strain>
    </source>
</reference>
<dbReference type="PROSITE" id="PS51352">
    <property type="entry name" value="THIOREDOXIN_2"/>
    <property type="match status" value="1"/>
</dbReference>
<protein>
    <submittedName>
        <fullName evidence="2">AhpC/TSA family protein</fullName>
    </submittedName>
</protein>
<feature type="domain" description="Thioredoxin" evidence="1">
    <location>
        <begin position="6"/>
        <end position="160"/>
    </location>
</feature>
<evidence type="ECO:0000313" key="3">
    <source>
        <dbReference type="Proteomes" id="UP000198440"/>
    </source>
</evidence>
<dbReference type="AlphaFoldDB" id="A0A239BPG8"/>
<evidence type="ECO:0000259" key="1">
    <source>
        <dbReference type="PROSITE" id="PS51352"/>
    </source>
</evidence>
<dbReference type="SUPFAM" id="SSF52833">
    <property type="entry name" value="Thioredoxin-like"/>
    <property type="match status" value="1"/>
</dbReference>
<dbReference type="EMBL" id="FZON01000004">
    <property type="protein sequence ID" value="SNS08934.1"/>
    <property type="molecule type" value="Genomic_DNA"/>
</dbReference>
<accession>A0A239BPG8</accession>
<dbReference type="GO" id="GO:0016209">
    <property type="term" value="F:antioxidant activity"/>
    <property type="evidence" value="ECO:0007669"/>
    <property type="project" value="InterPro"/>
</dbReference>
<dbReference type="InterPro" id="IPR000866">
    <property type="entry name" value="AhpC/TSA"/>
</dbReference>
<proteinExistence type="predicted"/>
<name>A0A239BPG8_9RHOB</name>
<dbReference type="InterPro" id="IPR036249">
    <property type="entry name" value="Thioredoxin-like_sf"/>
</dbReference>